<dbReference type="PROSITE" id="PS51257">
    <property type="entry name" value="PROKAR_LIPOPROTEIN"/>
    <property type="match status" value="1"/>
</dbReference>
<dbReference type="Gene3D" id="2.130.10.120">
    <property type="entry name" value="Prolyl oligopeptidase, N-terminal domain"/>
    <property type="match status" value="1"/>
</dbReference>
<dbReference type="SUPFAM" id="SSF50993">
    <property type="entry name" value="Peptidase/esterase 'gauge' domain"/>
    <property type="match status" value="1"/>
</dbReference>
<reference evidence="6" key="1">
    <citation type="journal article" date="2015" name="Nature">
        <title>Complex archaea that bridge the gap between prokaryotes and eukaryotes.</title>
        <authorList>
            <person name="Spang A."/>
            <person name="Saw J.H."/>
            <person name="Jorgensen S.L."/>
            <person name="Zaremba-Niedzwiedzka K."/>
            <person name="Martijn J."/>
            <person name="Lind A.E."/>
            <person name="van Eijk R."/>
            <person name="Schleper C."/>
            <person name="Guy L."/>
            <person name="Ettema T.J."/>
        </authorList>
    </citation>
    <scope>NUCLEOTIDE SEQUENCE</scope>
</reference>
<feature type="domain" description="Peptidase S9A N-terminal" evidence="5">
    <location>
        <begin position="29"/>
        <end position="448"/>
    </location>
</feature>
<dbReference type="SUPFAM" id="SSF53474">
    <property type="entry name" value="alpha/beta-Hydrolases"/>
    <property type="match status" value="1"/>
</dbReference>
<dbReference type="InterPro" id="IPR002470">
    <property type="entry name" value="Peptidase_S9A"/>
</dbReference>
<sequence length="717" mass="77701">MRIRGRLLLMLMLGLLAGCTHAPVTVTDTDPHRWLESPASSPRVQAWLQQQAQSTQNWQQQQPNYHRFREQLHAAWDHPKWMVAAIQRDQVFFYFNPGLEDHYSLYQQSYPAFIADRARGLAPVGRARRLLGNDTFADNTNPGAISISPDAQWLAYQVNRWMPSGNQQSLWYLQSLADTTAAPLLLSVEHKVWTLPAEQLAWGRDSGRVFFTVSAPPVTGPMAAPDTLTGSDWQSRVYAWRVNGSIPAAELIYLEAASRHIEQLHVSDSGLLIAVADQASGVGDSNTRRWAVIEPDKATIDAPARASRLSLQPTRTADRHAAQFVGDIGGVPAFLARGVRGTGAIMLADTRQSRTLIPESEVPLLSALVLGEKLVLEYLVHGSSTLQVVDLDGRSAGDNDALVLPAPVRIEALRAAGEHELLVSFSGMLTPPRSVLVDLRNGQQTILTSDQPDVPLSDLRASLFRVDTRDGVRVPVWVTSSGAMRGGDDDLMLLEVYGGFASPMETSFSISRLVWVANGGALAIAGPRGGGDYGASWHVDGSGERRVNSIADVLAVAGWLRDERLTDNGRLAVSGRSHGGLLAAEVVLRAPDLFSALVTDAAVFDLMRLDALGGAGFWQQEYHGATSSPYQMLLSAEPGPDAHPPALLVTRANDTVVAPAHSFKYVQALQAKLSSAPADALLAVTPGRGHGSSERVADMIDDYALRWTFLSRTGVKD</sequence>
<dbReference type="EMBL" id="LAZR01000019">
    <property type="protein sequence ID" value="KKO05349.1"/>
    <property type="molecule type" value="Genomic_DNA"/>
</dbReference>
<dbReference type="Gene3D" id="3.40.50.1820">
    <property type="entry name" value="alpha/beta hydrolase"/>
    <property type="match status" value="1"/>
</dbReference>
<dbReference type="PANTHER" id="PTHR42881">
    <property type="entry name" value="PROLYL ENDOPEPTIDASE"/>
    <property type="match status" value="1"/>
</dbReference>
<evidence type="ECO:0000259" key="5">
    <source>
        <dbReference type="Pfam" id="PF02897"/>
    </source>
</evidence>
<dbReference type="GO" id="GO:0004252">
    <property type="term" value="F:serine-type endopeptidase activity"/>
    <property type="evidence" value="ECO:0007669"/>
    <property type="project" value="InterPro"/>
</dbReference>
<dbReference type="InterPro" id="IPR001375">
    <property type="entry name" value="Peptidase_S9_cat"/>
</dbReference>
<organism evidence="6">
    <name type="scientific">marine sediment metagenome</name>
    <dbReference type="NCBI Taxonomy" id="412755"/>
    <lineage>
        <taxon>unclassified sequences</taxon>
        <taxon>metagenomes</taxon>
        <taxon>ecological metagenomes</taxon>
    </lineage>
</organism>
<dbReference type="GO" id="GO:0070012">
    <property type="term" value="F:oligopeptidase activity"/>
    <property type="evidence" value="ECO:0007669"/>
    <property type="project" value="TreeGrafter"/>
</dbReference>
<comment type="caution">
    <text evidence="6">The sequence shown here is derived from an EMBL/GenBank/DDBJ whole genome shotgun (WGS) entry which is preliminary data.</text>
</comment>
<dbReference type="AlphaFoldDB" id="A0A0F9YLA7"/>
<name>A0A0F9YLA7_9ZZZZ</name>
<evidence type="ECO:0000256" key="1">
    <source>
        <dbReference type="ARBA" id="ARBA00022670"/>
    </source>
</evidence>
<dbReference type="Pfam" id="PF00326">
    <property type="entry name" value="Peptidase_S9"/>
    <property type="match status" value="1"/>
</dbReference>
<dbReference type="GO" id="GO:0005829">
    <property type="term" value="C:cytosol"/>
    <property type="evidence" value="ECO:0007669"/>
    <property type="project" value="TreeGrafter"/>
</dbReference>
<evidence type="ECO:0000256" key="3">
    <source>
        <dbReference type="ARBA" id="ARBA00022825"/>
    </source>
</evidence>
<evidence type="ECO:0000313" key="6">
    <source>
        <dbReference type="EMBL" id="KKO05349.1"/>
    </source>
</evidence>
<dbReference type="InterPro" id="IPR051167">
    <property type="entry name" value="Prolyl_oligopep/macrocyclase"/>
</dbReference>
<feature type="domain" description="Peptidase S9 prolyl oligopeptidase catalytic" evidence="4">
    <location>
        <begin position="507"/>
        <end position="712"/>
    </location>
</feature>
<evidence type="ECO:0008006" key="7">
    <source>
        <dbReference type="Google" id="ProtNLM"/>
    </source>
</evidence>
<evidence type="ECO:0000256" key="2">
    <source>
        <dbReference type="ARBA" id="ARBA00022801"/>
    </source>
</evidence>
<dbReference type="InterPro" id="IPR023302">
    <property type="entry name" value="Pept_S9A_N"/>
</dbReference>
<dbReference type="InterPro" id="IPR029058">
    <property type="entry name" value="AB_hydrolase_fold"/>
</dbReference>
<dbReference type="Pfam" id="PF02897">
    <property type="entry name" value="Peptidase_S9_N"/>
    <property type="match status" value="1"/>
</dbReference>
<accession>A0A0F9YLA7</accession>
<evidence type="ECO:0000259" key="4">
    <source>
        <dbReference type="Pfam" id="PF00326"/>
    </source>
</evidence>
<protein>
    <recommendedName>
        <fullName evidence="7">Peptidase S9 prolyl oligopeptidase catalytic domain-containing protein</fullName>
    </recommendedName>
</protein>
<keyword evidence="3" id="KW-0720">Serine protease</keyword>
<keyword evidence="2" id="KW-0378">Hydrolase</keyword>
<dbReference type="PANTHER" id="PTHR42881:SF13">
    <property type="entry name" value="PROLYL ENDOPEPTIDASE"/>
    <property type="match status" value="1"/>
</dbReference>
<proteinExistence type="predicted"/>
<dbReference type="GO" id="GO:0006508">
    <property type="term" value="P:proteolysis"/>
    <property type="evidence" value="ECO:0007669"/>
    <property type="project" value="UniProtKB-KW"/>
</dbReference>
<keyword evidence="1" id="KW-0645">Protease</keyword>
<dbReference type="PRINTS" id="PR00862">
    <property type="entry name" value="PROLIGOPTASE"/>
</dbReference>
<gene>
    <name evidence="6" type="ORF">LCGC14_0076200</name>
</gene>